<name>A0A0C7QPT8_PARSO</name>
<gene>
    <name evidence="2" type="ORF">R28058_14251</name>
</gene>
<protein>
    <submittedName>
        <fullName evidence="2">Uncharacterized protein</fullName>
    </submittedName>
</protein>
<feature type="transmembrane region" description="Helical" evidence="1">
    <location>
        <begin position="57"/>
        <end position="73"/>
    </location>
</feature>
<sequence>MLHSIGATGFSLALICYFFKYIKIINKKIRVKLHIYTGMVGALAMILYSLIDFIKEKEWSILIMGFASLLIIISGNDKIRKKYKGLHLISVFIFVFSLTYHIVN</sequence>
<keyword evidence="1" id="KW-0812">Transmembrane</keyword>
<proteinExistence type="predicted"/>
<reference evidence="2 3" key="1">
    <citation type="submission" date="2015-01" db="EMBL/GenBank/DDBJ databases">
        <authorList>
            <person name="Aslett A.Martin."/>
            <person name="De Silva Nishadi"/>
        </authorList>
    </citation>
    <scope>NUCLEOTIDE SEQUENCE [LARGE SCALE GENOMIC DNA]</scope>
    <source>
        <strain evidence="2 3">R28058</strain>
    </source>
</reference>
<keyword evidence="1" id="KW-1133">Transmembrane helix</keyword>
<organism evidence="2 3">
    <name type="scientific">Paraclostridium sordellii</name>
    <name type="common">Clostridium sordellii</name>
    <dbReference type="NCBI Taxonomy" id="1505"/>
    <lineage>
        <taxon>Bacteria</taxon>
        <taxon>Bacillati</taxon>
        <taxon>Bacillota</taxon>
        <taxon>Clostridia</taxon>
        <taxon>Peptostreptococcales</taxon>
        <taxon>Peptostreptococcaceae</taxon>
        <taxon>Paraclostridium</taxon>
    </lineage>
</organism>
<dbReference type="RefSeq" id="WP_055333477.1">
    <property type="nucleotide sequence ID" value="NZ_CDNF01000003.1"/>
</dbReference>
<dbReference type="Proteomes" id="UP000049127">
    <property type="component" value="Unassembled WGS sequence"/>
</dbReference>
<dbReference type="OrthoDB" id="1753561at2"/>
<feature type="transmembrane region" description="Helical" evidence="1">
    <location>
        <begin position="85"/>
        <end position="103"/>
    </location>
</feature>
<dbReference type="AlphaFoldDB" id="A0A0C7QPT8"/>
<evidence type="ECO:0000256" key="1">
    <source>
        <dbReference type="SAM" id="Phobius"/>
    </source>
</evidence>
<dbReference type="EMBL" id="CEKZ01000003">
    <property type="protein sequence ID" value="CEQ03692.1"/>
    <property type="molecule type" value="Genomic_DNA"/>
</dbReference>
<evidence type="ECO:0000313" key="3">
    <source>
        <dbReference type="Proteomes" id="UP000049127"/>
    </source>
</evidence>
<accession>A0A0C7QPT8</accession>
<keyword evidence="1" id="KW-0472">Membrane</keyword>
<feature type="transmembrane region" description="Helical" evidence="1">
    <location>
        <begin position="34"/>
        <end position="51"/>
    </location>
</feature>
<feature type="transmembrane region" description="Helical" evidence="1">
    <location>
        <begin position="6"/>
        <end position="22"/>
    </location>
</feature>
<evidence type="ECO:0000313" key="2">
    <source>
        <dbReference type="EMBL" id="CEQ03692.1"/>
    </source>
</evidence>